<evidence type="ECO:0000256" key="1">
    <source>
        <dbReference type="SAM" id="Phobius"/>
    </source>
</evidence>
<keyword evidence="2" id="KW-0614">Plasmid</keyword>
<feature type="transmembrane region" description="Helical" evidence="1">
    <location>
        <begin position="37"/>
        <end position="55"/>
    </location>
</feature>
<gene>
    <name evidence="2" type="ORF">PWB86_09570</name>
</gene>
<evidence type="ECO:0000313" key="2">
    <source>
        <dbReference type="EMBL" id="WEA58247.1"/>
    </source>
</evidence>
<reference evidence="2 3" key="1">
    <citation type="submission" date="2023-02" db="EMBL/GenBank/DDBJ databases">
        <title>Comparative genomics and fermentation flavor characterization of five lactic acid bacteria reveal flavor biosynthesis metabolic pathways in fermented muskmelon puree.</title>
        <authorList>
            <person name="Yuan L."/>
            <person name="Li M."/>
            <person name="Xu X."/>
            <person name="Lao F."/>
            <person name="Wu J."/>
        </authorList>
    </citation>
    <scope>NUCLEOTIDE SEQUENCE [LARGE SCALE GENOMIC DNA]</scope>
    <source>
        <strain evidence="2 3">Ca-4</strain>
        <plasmid evidence="2 3">unnamed3</plasmid>
    </source>
</reference>
<name>A0ABD7X8X8_PEDPE</name>
<dbReference type="AlphaFoldDB" id="A0ABD7X8X8"/>
<feature type="transmembrane region" description="Helical" evidence="1">
    <location>
        <begin position="12"/>
        <end position="31"/>
    </location>
</feature>
<evidence type="ECO:0008006" key="4">
    <source>
        <dbReference type="Google" id="ProtNLM"/>
    </source>
</evidence>
<dbReference type="EMBL" id="CP118742">
    <property type="protein sequence ID" value="WEA58247.1"/>
    <property type="molecule type" value="Genomic_DNA"/>
</dbReference>
<dbReference type="RefSeq" id="WP_275000694.1">
    <property type="nucleotide sequence ID" value="NZ_CP118742.1"/>
</dbReference>
<organism evidence="2 3">
    <name type="scientific">Pediococcus pentosaceus</name>
    <dbReference type="NCBI Taxonomy" id="1255"/>
    <lineage>
        <taxon>Bacteria</taxon>
        <taxon>Bacillati</taxon>
        <taxon>Bacillota</taxon>
        <taxon>Bacilli</taxon>
        <taxon>Lactobacillales</taxon>
        <taxon>Lactobacillaceae</taxon>
        <taxon>Pediococcus</taxon>
    </lineage>
</organism>
<evidence type="ECO:0000313" key="3">
    <source>
        <dbReference type="Proteomes" id="UP001214131"/>
    </source>
</evidence>
<dbReference type="Proteomes" id="UP001214131">
    <property type="component" value="Plasmid unnamed3"/>
</dbReference>
<geneLocation type="plasmid" evidence="2 3">
    <name>unnamed3</name>
</geneLocation>
<accession>A0ABD7X8X8</accession>
<keyword evidence="1" id="KW-0812">Transmembrane</keyword>
<proteinExistence type="predicted"/>
<keyword evidence="1" id="KW-0472">Membrane</keyword>
<keyword evidence="1" id="KW-1133">Transmembrane helix</keyword>
<protein>
    <recommendedName>
        <fullName evidence="4">DUF1056 family protein</fullName>
    </recommendedName>
</protein>
<sequence length="65" mass="7369">MKMNWQTVVGETLFALLFLVFLVMGIVWIFTGDIISGVLMVTMCISELLMTWGAIKRNKENKGDN</sequence>